<dbReference type="Pfam" id="PF00462">
    <property type="entry name" value="Glutaredoxin"/>
    <property type="match status" value="1"/>
</dbReference>
<dbReference type="InterPro" id="IPR002109">
    <property type="entry name" value="Glutaredoxin"/>
</dbReference>
<dbReference type="Gene3D" id="3.40.30.10">
    <property type="entry name" value="Glutaredoxin"/>
    <property type="match status" value="1"/>
</dbReference>
<reference evidence="2" key="2">
    <citation type="journal article" date="2021" name="Microbiome">
        <title>Successional dynamics and alternative stable states in a saline activated sludge microbial community over 9 years.</title>
        <authorList>
            <person name="Wang Y."/>
            <person name="Ye J."/>
            <person name="Ju F."/>
            <person name="Liu L."/>
            <person name="Boyd J.A."/>
            <person name="Deng Y."/>
            <person name="Parks D.H."/>
            <person name="Jiang X."/>
            <person name="Yin X."/>
            <person name="Woodcroft B.J."/>
            <person name="Tyson G.W."/>
            <person name="Hugenholtz P."/>
            <person name="Polz M.F."/>
            <person name="Zhang T."/>
        </authorList>
    </citation>
    <scope>NUCLEOTIDE SEQUENCE</scope>
    <source>
        <strain evidence="2">HKST-UBA14</strain>
    </source>
</reference>
<dbReference type="AlphaFoldDB" id="A0A955L559"/>
<sequence>YGADWCGDCKRAELFFDKFDIDYNYIGVDDDEDASKKVIEINKGSRSIPTIIAEFQNGEQIILVEPSWDKLSESFLA</sequence>
<comment type="caution">
    <text evidence="2">The sequence shown here is derived from an EMBL/GenBank/DDBJ whole genome shotgun (WGS) entry which is preliminary data.</text>
</comment>
<evidence type="ECO:0000313" key="2">
    <source>
        <dbReference type="EMBL" id="MCA9382876.1"/>
    </source>
</evidence>
<dbReference type="InterPro" id="IPR036249">
    <property type="entry name" value="Thioredoxin-like_sf"/>
</dbReference>
<evidence type="ECO:0000259" key="1">
    <source>
        <dbReference type="Pfam" id="PF00462"/>
    </source>
</evidence>
<feature type="non-terminal residue" evidence="2">
    <location>
        <position position="1"/>
    </location>
</feature>
<evidence type="ECO:0000313" key="3">
    <source>
        <dbReference type="Proteomes" id="UP000783287"/>
    </source>
</evidence>
<protein>
    <submittedName>
        <fullName evidence="2">NrdH-redoxin</fullName>
    </submittedName>
</protein>
<dbReference type="EMBL" id="JAGQLK010000009">
    <property type="protein sequence ID" value="MCA9382876.1"/>
    <property type="molecule type" value="Genomic_DNA"/>
</dbReference>
<accession>A0A955L559</accession>
<proteinExistence type="predicted"/>
<organism evidence="2 3">
    <name type="scientific">Candidatus Dojkabacteria bacterium</name>
    <dbReference type="NCBI Taxonomy" id="2099670"/>
    <lineage>
        <taxon>Bacteria</taxon>
        <taxon>Candidatus Dojkabacteria</taxon>
    </lineage>
</organism>
<name>A0A955L559_9BACT</name>
<gene>
    <name evidence="2" type="ORF">KC909_00785</name>
</gene>
<dbReference type="Proteomes" id="UP000783287">
    <property type="component" value="Unassembled WGS sequence"/>
</dbReference>
<dbReference type="SUPFAM" id="SSF52833">
    <property type="entry name" value="Thioredoxin-like"/>
    <property type="match status" value="1"/>
</dbReference>
<reference evidence="2" key="1">
    <citation type="submission" date="2020-04" db="EMBL/GenBank/DDBJ databases">
        <authorList>
            <person name="Zhang T."/>
        </authorList>
    </citation>
    <scope>NUCLEOTIDE SEQUENCE</scope>
    <source>
        <strain evidence="2">HKST-UBA14</strain>
    </source>
</reference>
<feature type="domain" description="Glutaredoxin" evidence="1">
    <location>
        <begin position="3"/>
        <end position="52"/>
    </location>
</feature>